<dbReference type="Proteomes" id="UP000323505">
    <property type="component" value="Unassembled WGS sequence"/>
</dbReference>
<comment type="caution">
    <text evidence="1">The sequence shown here is derived from an EMBL/GenBank/DDBJ whole genome shotgun (WGS) entry which is preliminary data.</text>
</comment>
<accession>A0A5D3FV39</accession>
<evidence type="ECO:0008006" key="3">
    <source>
        <dbReference type="Google" id="ProtNLM"/>
    </source>
</evidence>
<reference evidence="1 2" key="1">
    <citation type="submission" date="2019-08" db="EMBL/GenBank/DDBJ databases">
        <title>Actinomadura sp. nov. CYP1-5 isolated from mountain soil.</title>
        <authorList>
            <person name="Songsumanus A."/>
            <person name="Kuncharoen N."/>
            <person name="Kudo T."/>
            <person name="Yuki M."/>
            <person name="Igarashi Y."/>
            <person name="Tanasupawat S."/>
        </authorList>
    </citation>
    <scope>NUCLEOTIDE SEQUENCE [LARGE SCALE GENOMIC DNA]</scope>
    <source>
        <strain evidence="1 2">CYP1-5</strain>
    </source>
</reference>
<name>A0A5D3FV39_9ACTN</name>
<gene>
    <name evidence="1" type="ORF">FXF68_11105</name>
</gene>
<sequence length="196" mass="20359">MKQTATAISARISAPNPVPAGGTVTVRGGLVRAGTGGPVSLGTGEDVNAWIIPFEGGDSKYLGRVEKLGDDGSFEFSFTASPGELLVLTTSGRLLSNGAAVKGATVDVEFSANGTSGWARVGQGTTDSAGAFSVGAPAVRDGEDLLPAGRGVFVDAGRDGAQRLRRRVPQVLHRQAGRHVARRLRGQRHLHARHQR</sequence>
<organism evidence="1 2">
    <name type="scientific">Actinomadura decatromicini</name>
    <dbReference type="NCBI Taxonomy" id="2604572"/>
    <lineage>
        <taxon>Bacteria</taxon>
        <taxon>Bacillati</taxon>
        <taxon>Actinomycetota</taxon>
        <taxon>Actinomycetes</taxon>
        <taxon>Streptosporangiales</taxon>
        <taxon>Thermomonosporaceae</taxon>
        <taxon>Actinomadura</taxon>
    </lineage>
</organism>
<evidence type="ECO:0000313" key="2">
    <source>
        <dbReference type="Proteomes" id="UP000323505"/>
    </source>
</evidence>
<proteinExistence type="predicted"/>
<keyword evidence="2" id="KW-1185">Reference proteome</keyword>
<dbReference type="RefSeq" id="WP_148758829.1">
    <property type="nucleotide sequence ID" value="NZ_VSRQ01000002.1"/>
</dbReference>
<evidence type="ECO:0000313" key="1">
    <source>
        <dbReference type="EMBL" id="TYK50995.1"/>
    </source>
</evidence>
<protein>
    <recommendedName>
        <fullName evidence="3">Htaa domain-containing protein</fullName>
    </recommendedName>
</protein>
<dbReference type="AlphaFoldDB" id="A0A5D3FV39"/>
<dbReference type="EMBL" id="VSRQ01000002">
    <property type="protein sequence ID" value="TYK50995.1"/>
    <property type="molecule type" value="Genomic_DNA"/>
</dbReference>